<name>A0A7C8N0Y4_ORBOL</name>
<dbReference type="Proteomes" id="UP000475325">
    <property type="component" value="Unassembled WGS sequence"/>
</dbReference>
<organism evidence="2 3">
    <name type="scientific">Orbilia oligospora</name>
    <name type="common">Nematode-trapping fungus</name>
    <name type="synonym">Arthrobotrys oligospora</name>
    <dbReference type="NCBI Taxonomy" id="2813651"/>
    <lineage>
        <taxon>Eukaryota</taxon>
        <taxon>Fungi</taxon>
        <taxon>Dikarya</taxon>
        <taxon>Ascomycota</taxon>
        <taxon>Pezizomycotina</taxon>
        <taxon>Orbiliomycetes</taxon>
        <taxon>Orbiliales</taxon>
        <taxon>Orbiliaceae</taxon>
        <taxon>Orbilia</taxon>
    </lineage>
</organism>
<gene>
    <name evidence="2" type="ORF">TWF102_001535</name>
</gene>
<evidence type="ECO:0000256" key="1">
    <source>
        <dbReference type="SAM" id="MobiDB-lite"/>
    </source>
</evidence>
<comment type="caution">
    <text evidence="2">The sequence shown here is derived from an EMBL/GenBank/DDBJ whole genome shotgun (WGS) entry which is preliminary data.</text>
</comment>
<protein>
    <submittedName>
        <fullName evidence="2">Uncharacterized protein</fullName>
    </submittedName>
</protein>
<feature type="region of interest" description="Disordered" evidence="1">
    <location>
        <begin position="72"/>
        <end position="92"/>
    </location>
</feature>
<evidence type="ECO:0000313" key="2">
    <source>
        <dbReference type="EMBL" id="KAF3081802.1"/>
    </source>
</evidence>
<dbReference type="EMBL" id="WIQW01000122">
    <property type="protein sequence ID" value="KAF3081802.1"/>
    <property type="molecule type" value="Genomic_DNA"/>
</dbReference>
<sequence>MAGTVADARSRCSICVLSFLAICMSERALFLLLLLLLLVLEIAAGRGGYVGCGYIPSWNKQVALTQVPENFSQSRADPGDLRPKTKQNQYSQPQILSCMQFGNNRTL</sequence>
<accession>A0A7C8N0Y4</accession>
<proteinExistence type="predicted"/>
<reference evidence="2 3" key="1">
    <citation type="submission" date="2019-06" db="EMBL/GenBank/DDBJ databases">
        <authorList>
            <person name="Palmer J.M."/>
        </authorList>
    </citation>
    <scope>NUCLEOTIDE SEQUENCE [LARGE SCALE GENOMIC DNA]</scope>
    <source>
        <strain evidence="2 3">TWF102</strain>
    </source>
</reference>
<dbReference type="AlphaFoldDB" id="A0A7C8N0Y4"/>
<evidence type="ECO:0000313" key="3">
    <source>
        <dbReference type="Proteomes" id="UP000475325"/>
    </source>
</evidence>